<dbReference type="Proteomes" id="UP001345219">
    <property type="component" value="Chromosome 2"/>
</dbReference>
<sequence length="125" mass="14345">MSPISTWQMSNLHPLLHTGMMHPPSNSTLLSPQPWPDFHYYLRLSLFNANPVSTWKGKGAPVGLSVSNKVGVLRITCQLRSWLLVGSSVDMRATKCWWLMNCERHEEVKKLSHVFSLIICRRQML</sequence>
<evidence type="ECO:0000313" key="1">
    <source>
        <dbReference type="EMBL" id="KAK4753790.1"/>
    </source>
</evidence>
<name>A0AAN7JW40_9MYRT</name>
<gene>
    <name evidence="1" type="ORF">SAY87_001894</name>
</gene>
<keyword evidence="2" id="KW-1185">Reference proteome</keyword>
<dbReference type="AlphaFoldDB" id="A0AAN7JW40"/>
<dbReference type="EMBL" id="JAXIOK010000015">
    <property type="protein sequence ID" value="KAK4753790.1"/>
    <property type="molecule type" value="Genomic_DNA"/>
</dbReference>
<comment type="caution">
    <text evidence="1">The sequence shown here is derived from an EMBL/GenBank/DDBJ whole genome shotgun (WGS) entry which is preliminary data.</text>
</comment>
<protein>
    <submittedName>
        <fullName evidence="1">Uncharacterized protein</fullName>
    </submittedName>
</protein>
<proteinExistence type="predicted"/>
<evidence type="ECO:0000313" key="2">
    <source>
        <dbReference type="Proteomes" id="UP001345219"/>
    </source>
</evidence>
<reference evidence="1 2" key="1">
    <citation type="journal article" date="2023" name="Hortic Res">
        <title>Pangenome of water caltrop reveals structural variations and asymmetric subgenome divergence after allopolyploidization.</title>
        <authorList>
            <person name="Zhang X."/>
            <person name="Chen Y."/>
            <person name="Wang L."/>
            <person name="Yuan Y."/>
            <person name="Fang M."/>
            <person name="Shi L."/>
            <person name="Lu R."/>
            <person name="Comes H.P."/>
            <person name="Ma Y."/>
            <person name="Chen Y."/>
            <person name="Huang G."/>
            <person name="Zhou Y."/>
            <person name="Zheng Z."/>
            <person name="Qiu Y."/>
        </authorList>
    </citation>
    <scope>NUCLEOTIDE SEQUENCE [LARGE SCALE GENOMIC DNA]</scope>
    <source>
        <tissue evidence="1">Roots</tissue>
    </source>
</reference>
<accession>A0AAN7JW40</accession>
<organism evidence="1 2">
    <name type="scientific">Trapa incisa</name>
    <dbReference type="NCBI Taxonomy" id="236973"/>
    <lineage>
        <taxon>Eukaryota</taxon>
        <taxon>Viridiplantae</taxon>
        <taxon>Streptophyta</taxon>
        <taxon>Embryophyta</taxon>
        <taxon>Tracheophyta</taxon>
        <taxon>Spermatophyta</taxon>
        <taxon>Magnoliopsida</taxon>
        <taxon>eudicotyledons</taxon>
        <taxon>Gunneridae</taxon>
        <taxon>Pentapetalae</taxon>
        <taxon>rosids</taxon>
        <taxon>malvids</taxon>
        <taxon>Myrtales</taxon>
        <taxon>Lythraceae</taxon>
        <taxon>Trapa</taxon>
    </lineage>
</organism>